<protein>
    <submittedName>
        <fullName evidence="2">Methionyl-tRNA synthetase 2</fullName>
    </submittedName>
</protein>
<feature type="compositionally biased region" description="Pro residues" evidence="1">
    <location>
        <begin position="125"/>
        <end position="140"/>
    </location>
</feature>
<keyword evidence="2" id="KW-0030">Aminoacyl-tRNA synthetase</keyword>
<accession>T1A400</accession>
<sequence length="157" mass="17134">MVPRPTPQGLGPRLRGLHERITAEFEQVHLKEALDLALTEIRDANRRLHDAKPWQASPADRDRALYEAVWKIRAIAVWLAPVLPFSSTEVFRMLGEPSGPGPGCWDLAREPPSPGQRLGELRPLFPRPTVPEPAAPPPATAPSGGAEPFPESPPLGV</sequence>
<feature type="non-terminal residue" evidence="2">
    <location>
        <position position="157"/>
    </location>
</feature>
<evidence type="ECO:0000313" key="2">
    <source>
        <dbReference type="EMBL" id="EQD35604.1"/>
    </source>
</evidence>
<dbReference type="Gene3D" id="1.10.730.10">
    <property type="entry name" value="Isoleucyl-tRNA Synthetase, Domain 1"/>
    <property type="match status" value="1"/>
</dbReference>
<dbReference type="EMBL" id="AUZX01013422">
    <property type="protein sequence ID" value="EQD35604.1"/>
    <property type="molecule type" value="Genomic_DNA"/>
</dbReference>
<organism evidence="2">
    <name type="scientific">mine drainage metagenome</name>
    <dbReference type="NCBI Taxonomy" id="410659"/>
    <lineage>
        <taxon>unclassified sequences</taxon>
        <taxon>metagenomes</taxon>
        <taxon>ecological metagenomes</taxon>
    </lineage>
</organism>
<reference evidence="2" key="1">
    <citation type="submission" date="2013-08" db="EMBL/GenBank/DDBJ databases">
        <authorList>
            <person name="Mendez C."/>
            <person name="Richter M."/>
            <person name="Ferrer M."/>
            <person name="Sanchez J."/>
        </authorList>
    </citation>
    <scope>NUCLEOTIDE SEQUENCE</scope>
</reference>
<name>T1A400_9ZZZZ</name>
<evidence type="ECO:0000256" key="1">
    <source>
        <dbReference type="SAM" id="MobiDB-lite"/>
    </source>
</evidence>
<dbReference type="SUPFAM" id="SSF47323">
    <property type="entry name" value="Anticodon-binding domain of a subclass of class I aminoacyl-tRNA synthetases"/>
    <property type="match status" value="1"/>
</dbReference>
<dbReference type="GO" id="GO:0004812">
    <property type="term" value="F:aminoacyl-tRNA ligase activity"/>
    <property type="evidence" value="ECO:0007669"/>
    <property type="project" value="UniProtKB-KW"/>
</dbReference>
<feature type="region of interest" description="Disordered" evidence="1">
    <location>
        <begin position="97"/>
        <end position="157"/>
    </location>
</feature>
<dbReference type="AlphaFoldDB" id="T1A400"/>
<proteinExistence type="predicted"/>
<comment type="caution">
    <text evidence="2">The sequence shown here is derived from an EMBL/GenBank/DDBJ whole genome shotgun (WGS) entry which is preliminary data.</text>
</comment>
<gene>
    <name evidence="2" type="ORF">B1A_18206</name>
</gene>
<reference evidence="2" key="2">
    <citation type="journal article" date="2014" name="ISME J.">
        <title>Microbial stratification in low pH oxic and suboxic macroscopic growths along an acid mine drainage.</title>
        <authorList>
            <person name="Mendez-Garcia C."/>
            <person name="Mesa V."/>
            <person name="Sprenger R.R."/>
            <person name="Richter M."/>
            <person name="Diez M.S."/>
            <person name="Solano J."/>
            <person name="Bargiela R."/>
            <person name="Golyshina O.V."/>
            <person name="Manteca A."/>
            <person name="Ramos J.L."/>
            <person name="Gallego J.R."/>
            <person name="Llorente I."/>
            <person name="Martins Dos Santos V.A."/>
            <person name="Jensen O.N."/>
            <person name="Pelaez A.I."/>
            <person name="Sanchez J."/>
            <person name="Ferrer M."/>
        </authorList>
    </citation>
    <scope>NUCLEOTIDE SEQUENCE</scope>
</reference>
<keyword evidence="2" id="KW-0436">Ligase</keyword>
<dbReference type="GO" id="GO:0005524">
    <property type="term" value="F:ATP binding"/>
    <property type="evidence" value="ECO:0007669"/>
    <property type="project" value="InterPro"/>
</dbReference>
<dbReference type="InterPro" id="IPR009080">
    <property type="entry name" value="tRNAsynth_Ia_anticodon-bd"/>
</dbReference>
<dbReference type="GO" id="GO:0006418">
    <property type="term" value="P:tRNA aminoacylation for protein translation"/>
    <property type="evidence" value="ECO:0007669"/>
    <property type="project" value="InterPro"/>
</dbReference>